<proteinExistence type="inferred from homology"/>
<comment type="similarity">
    <text evidence="1">Belongs to the CDC123 family.</text>
</comment>
<dbReference type="OrthoDB" id="360540at2759"/>
<dbReference type="Pfam" id="PF07065">
    <property type="entry name" value="D123"/>
    <property type="match status" value="1"/>
</dbReference>
<evidence type="ECO:0000256" key="1">
    <source>
        <dbReference type="ARBA" id="ARBA00011047"/>
    </source>
</evidence>
<accession>A0A0K2UWH5</accession>
<evidence type="ECO:0000256" key="2">
    <source>
        <dbReference type="SAM" id="MobiDB-lite"/>
    </source>
</evidence>
<dbReference type="EMBL" id="HACA01025252">
    <property type="protein sequence ID" value="CDW42613.1"/>
    <property type="molecule type" value="Transcribed_RNA"/>
</dbReference>
<dbReference type="InterPro" id="IPR009772">
    <property type="entry name" value="CDC123"/>
</dbReference>
<feature type="region of interest" description="Disordered" evidence="2">
    <location>
        <begin position="64"/>
        <end position="90"/>
    </location>
</feature>
<dbReference type="OMA" id="TFPDPNF"/>
<dbReference type="GO" id="GO:0005737">
    <property type="term" value="C:cytoplasm"/>
    <property type="evidence" value="ECO:0007669"/>
    <property type="project" value="TreeGrafter"/>
</dbReference>
<protein>
    <submittedName>
        <fullName evidence="3">Cell division cycle 123 [Xenopus (Silurana) tropicalis]</fullName>
    </submittedName>
</protein>
<gene>
    <name evidence="3" type="primary">cdc123</name>
</gene>
<sequence>MQIPEVQQCDISSWLKDYSHLTFPTNLIPIPCEVISYLNTDSTLILPLECDADGYFDNHRHYSDSEDNTSDFGEELDENDQEEKSRPSFPEFSDSIKNLLSEKGSVFCKLNWSSPKDAIWISHSLKCSTLTDIFLLLKSSMFVNHDITSPFKDCEATSEEVNEAMSEIQYNLALREWRSINPGHEFRCFVKNGSLKAISQRDFTSFYDYIIKEESFIKEDLTRFHKNNLSNFPLNDFVFDVVRSSKGKITLVDFNPSGITTDALLFEWSELQEIEEMEFRFISEEKGIRSDTLRQYSLPTDVVDIANGTDHDKLLSFLELQAEMQKKNT</sequence>
<dbReference type="AlphaFoldDB" id="A0A0K2UWH5"/>
<keyword evidence="3" id="KW-0132">Cell division</keyword>
<dbReference type="PANTHER" id="PTHR15323">
    <property type="entry name" value="D123 PROTEIN"/>
    <property type="match status" value="1"/>
</dbReference>
<name>A0A0K2UWH5_LEPSM</name>
<dbReference type="GO" id="GO:0051301">
    <property type="term" value="P:cell division"/>
    <property type="evidence" value="ECO:0007669"/>
    <property type="project" value="UniProtKB-KW"/>
</dbReference>
<reference evidence="3" key="1">
    <citation type="submission" date="2014-05" db="EMBL/GenBank/DDBJ databases">
        <authorList>
            <person name="Chronopoulou M."/>
        </authorList>
    </citation>
    <scope>NUCLEOTIDE SEQUENCE</scope>
    <source>
        <tissue evidence="3">Whole organism</tissue>
    </source>
</reference>
<feature type="compositionally biased region" description="Acidic residues" evidence="2">
    <location>
        <begin position="65"/>
        <end position="81"/>
    </location>
</feature>
<organism evidence="3">
    <name type="scientific">Lepeophtheirus salmonis</name>
    <name type="common">Salmon louse</name>
    <name type="synonym">Caligus salmonis</name>
    <dbReference type="NCBI Taxonomy" id="72036"/>
    <lineage>
        <taxon>Eukaryota</taxon>
        <taxon>Metazoa</taxon>
        <taxon>Ecdysozoa</taxon>
        <taxon>Arthropoda</taxon>
        <taxon>Crustacea</taxon>
        <taxon>Multicrustacea</taxon>
        <taxon>Hexanauplia</taxon>
        <taxon>Copepoda</taxon>
        <taxon>Siphonostomatoida</taxon>
        <taxon>Caligidae</taxon>
        <taxon>Lepeophtheirus</taxon>
    </lineage>
</organism>
<evidence type="ECO:0000313" key="3">
    <source>
        <dbReference type="EMBL" id="CDW42613.1"/>
    </source>
</evidence>
<dbReference type="PANTHER" id="PTHR15323:SF6">
    <property type="entry name" value="CELL DIVISION CYCLE PROTEIN 123 HOMOLOG"/>
    <property type="match status" value="1"/>
</dbReference>
<keyword evidence="3" id="KW-0131">Cell cycle</keyword>